<dbReference type="InterPro" id="IPR016120">
    <property type="entry name" value="Sig_transdc_His_kin_SpoOB"/>
</dbReference>
<dbReference type="PANTHER" id="PTHR43547">
    <property type="entry name" value="TWO-COMPONENT HISTIDINE KINASE"/>
    <property type="match status" value="1"/>
</dbReference>
<dbReference type="Pfam" id="PF02518">
    <property type="entry name" value="HATPase_c"/>
    <property type="match status" value="1"/>
</dbReference>
<keyword evidence="5" id="KW-0472">Membrane</keyword>
<dbReference type="Gene3D" id="1.10.287.130">
    <property type="match status" value="1"/>
</dbReference>
<dbReference type="SMART" id="SM00387">
    <property type="entry name" value="HATPase_c"/>
    <property type="match status" value="1"/>
</dbReference>
<dbReference type="SUPFAM" id="SSF55890">
    <property type="entry name" value="Sporulation response regulatory protein Spo0B"/>
    <property type="match status" value="1"/>
</dbReference>
<dbReference type="AlphaFoldDB" id="A0A0K2SHJ1"/>
<dbReference type="SUPFAM" id="SSF55874">
    <property type="entry name" value="ATPase domain of HSP90 chaperone/DNA topoisomerase II/histidine kinase"/>
    <property type="match status" value="1"/>
</dbReference>
<evidence type="ECO:0000256" key="5">
    <source>
        <dbReference type="SAM" id="Phobius"/>
    </source>
</evidence>
<dbReference type="STRING" id="1555112.LIP_0703"/>
<dbReference type="InterPro" id="IPR036890">
    <property type="entry name" value="HATPase_C_sf"/>
</dbReference>
<gene>
    <name evidence="7" type="ORF">LIP_0703</name>
</gene>
<feature type="domain" description="Histidine kinase" evidence="6">
    <location>
        <begin position="193"/>
        <end position="297"/>
    </location>
</feature>
<evidence type="ECO:0000256" key="2">
    <source>
        <dbReference type="ARBA" id="ARBA00022679"/>
    </source>
</evidence>
<dbReference type="KEGG" id="lpil:LIP_0703"/>
<evidence type="ECO:0000256" key="4">
    <source>
        <dbReference type="ARBA" id="ARBA00023012"/>
    </source>
</evidence>
<dbReference type="Gene3D" id="3.30.565.10">
    <property type="entry name" value="Histidine kinase-like ATPase, C-terminal domain"/>
    <property type="match status" value="1"/>
</dbReference>
<evidence type="ECO:0000256" key="3">
    <source>
        <dbReference type="ARBA" id="ARBA00022777"/>
    </source>
</evidence>
<reference evidence="8" key="1">
    <citation type="submission" date="2015-07" db="EMBL/GenBank/DDBJ databases">
        <title>Complete genome sequence and phylogenetic analysis of Limnochorda pilosa.</title>
        <authorList>
            <person name="Watanabe M."/>
            <person name="Kojima H."/>
            <person name="Fukui M."/>
        </authorList>
    </citation>
    <scope>NUCLEOTIDE SEQUENCE [LARGE SCALE GENOMIC DNA]</scope>
    <source>
        <strain evidence="8">HC45</strain>
    </source>
</reference>
<keyword evidence="1" id="KW-0597">Phosphoprotein</keyword>
<dbReference type="RefSeq" id="WP_068134300.1">
    <property type="nucleotide sequence ID" value="NZ_AP014924.1"/>
</dbReference>
<keyword evidence="2" id="KW-0808">Transferase</keyword>
<feature type="transmembrane region" description="Helical" evidence="5">
    <location>
        <begin position="49"/>
        <end position="69"/>
    </location>
</feature>
<evidence type="ECO:0000313" key="7">
    <source>
        <dbReference type="EMBL" id="BAS26560.1"/>
    </source>
</evidence>
<sequence length="315" mass="33684">MRRSSQEAAVSLSVWIVIIILALVAVLTSGLAALLPLLIKREASAGVDFVSAVFPTMVAVLVAFLALWASRLLMEEAKREAARDLELAQMRSDLALAQKAREQRHDLLNHLTVVSALIQTGSADQALAYLRRATYEQPEEAASGAPAAQIDPGFILGLMGQKLAQAARAGVALEIHVQNESDHLCIPDVVAARILGNLTDNAIDAAGEAGEGTGKVTVEMVLSAGRCRFRVRNNGSVITQQQLSRIFAAGESTKGGQHQGLGLHIVQQLVREYEGSLCVQSDASTGTEFDVRFEPGTRLAKNGSAHGGLHRPFHW</sequence>
<dbReference type="InterPro" id="IPR039506">
    <property type="entry name" value="SPOB_a"/>
</dbReference>
<feature type="transmembrane region" description="Helical" evidence="5">
    <location>
        <begin position="12"/>
        <end position="37"/>
    </location>
</feature>
<dbReference type="Proteomes" id="UP000065807">
    <property type="component" value="Chromosome"/>
</dbReference>
<dbReference type="Pfam" id="PF14689">
    <property type="entry name" value="SPOB_a"/>
    <property type="match status" value="1"/>
</dbReference>
<evidence type="ECO:0000313" key="8">
    <source>
        <dbReference type="Proteomes" id="UP000065807"/>
    </source>
</evidence>
<keyword evidence="4" id="KW-0902">Two-component regulatory system</keyword>
<keyword evidence="5" id="KW-0812">Transmembrane</keyword>
<protein>
    <submittedName>
        <fullName evidence="7">Histidine kinase</fullName>
    </submittedName>
</protein>
<evidence type="ECO:0000256" key="1">
    <source>
        <dbReference type="ARBA" id="ARBA00022553"/>
    </source>
</evidence>
<dbReference type="InterPro" id="IPR005467">
    <property type="entry name" value="His_kinase_dom"/>
</dbReference>
<proteinExistence type="predicted"/>
<accession>A0A0K2SHJ1</accession>
<keyword evidence="5" id="KW-1133">Transmembrane helix</keyword>
<dbReference type="InterPro" id="IPR003594">
    <property type="entry name" value="HATPase_dom"/>
</dbReference>
<dbReference type="PANTHER" id="PTHR43547:SF10">
    <property type="entry name" value="SENSOR HISTIDINE KINASE DCUS"/>
    <property type="match status" value="1"/>
</dbReference>
<organism evidence="7 8">
    <name type="scientific">Limnochorda pilosa</name>
    <dbReference type="NCBI Taxonomy" id="1555112"/>
    <lineage>
        <taxon>Bacteria</taxon>
        <taxon>Bacillati</taxon>
        <taxon>Bacillota</taxon>
        <taxon>Limnochordia</taxon>
        <taxon>Limnochordales</taxon>
        <taxon>Limnochordaceae</taxon>
        <taxon>Limnochorda</taxon>
    </lineage>
</organism>
<keyword evidence="8" id="KW-1185">Reference proteome</keyword>
<dbReference type="PROSITE" id="PS50109">
    <property type="entry name" value="HIS_KIN"/>
    <property type="match status" value="1"/>
</dbReference>
<keyword evidence="3 7" id="KW-0418">Kinase</keyword>
<dbReference type="GO" id="GO:0000155">
    <property type="term" value="F:phosphorelay sensor kinase activity"/>
    <property type="evidence" value="ECO:0007669"/>
    <property type="project" value="InterPro"/>
</dbReference>
<evidence type="ECO:0000259" key="6">
    <source>
        <dbReference type="PROSITE" id="PS50109"/>
    </source>
</evidence>
<dbReference type="EMBL" id="AP014924">
    <property type="protein sequence ID" value="BAS26560.1"/>
    <property type="molecule type" value="Genomic_DNA"/>
</dbReference>
<name>A0A0K2SHJ1_LIMPI</name>
<reference evidence="8" key="2">
    <citation type="journal article" date="2016" name="Int. J. Syst. Evol. Microbiol.">
        <title>Complete genome sequence and cell structure of Limnochorda pilosa, a Gram-negative spore-former within the phylum Firmicutes.</title>
        <authorList>
            <person name="Watanabe M."/>
            <person name="Kojima H."/>
            <person name="Fukui M."/>
        </authorList>
    </citation>
    <scope>NUCLEOTIDE SEQUENCE [LARGE SCALE GENOMIC DNA]</scope>
    <source>
        <strain evidence="8">HC45</strain>
    </source>
</reference>
<dbReference type="OrthoDB" id="3173688at2"/>